<name>A0AAV2N5Z1_9HYME</name>
<feature type="region of interest" description="Disordered" evidence="1">
    <location>
        <begin position="58"/>
        <end position="86"/>
    </location>
</feature>
<feature type="compositionally biased region" description="Gly residues" evidence="1">
    <location>
        <begin position="58"/>
        <end position="72"/>
    </location>
</feature>
<gene>
    <name evidence="2" type="ORF">LPLAT_LOCUS1639</name>
</gene>
<evidence type="ECO:0000313" key="3">
    <source>
        <dbReference type="Proteomes" id="UP001497644"/>
    </source>
</evidence>
<dbReference type="Proteomes" id="UP001497644">
    <property type="component" value="Chromosome 10"/>
</dbReference>
<dbReference type="AlphaFoldDB" id="A0AAV2N5Z1"/>
<organism evidence="2 3">
    <name type="scientific">Lasius platythorax</name>
    <dbReference type="NCBI Taxonomy" id="488582"/>
    <lineage>
        <taxon>Eukaryota</taxon>
        <taxon>Metazoa</taxon>
        <taxon>Ecdysozoa</taxon>
        <taxon>Arthropoda</taxon>
        <taxon>Hexapoda</taxon>
        <taxon>Insecta</taxon>
        <taxon>Pterygota</taxon>
        <taxon>Neoptera</taxon>
        <taxon>Endopterygota</taxon>
        <taxon>Hymenoptera</taxon>
        <taxon>Apocrita</taxon>
        <taxon>Aculeata</taxon>
        <taxon>Formicoidea</taxon>
        <taxon>Formicidae</taxon>
        <taxon>Formicinae</taxon>
        <taxon>Lasius</taxon>
        <taxon>Lasius</taxon>
    </lineage>
</organism>
<evidence type="ECO:0000256" key="1">
    <source>
        <dbReference type="SAM" id="MobiDB-lite"/>
    </source>
</evidence>
<dbReference type="EMBL" id="OZ034833">
    <property type="protein sequence ID" value="CAL1675154.1"/>
    <property type="molecule type" value="Genomic_DNA"/>
</dbReference>
<evidence type="ECO:0000313" key="2">
    <source>
        <dbReference type="EMBL" id="CAL1675154.1"/>
    </source>
</evidence>
<protein>
    <submittedName>
        <fullName evidence="2">Uncharacterized protein</fullName>
    </submittedName>
</protein>
<accession>A0AAV2N5Z1</accession>
<reference evidence="2" key="1">
    <citation type="submission" date="2024-04" db="EMBL/GenBank/DDBJ databases">
        <authorList>
            <consortium name="Molecular Ecology Group"/>
        </authorList>
    </citation>
    <scope>NUCLEOTIDE SEQUENCE</scope>
</reference>
<keyword evidence="3" id="KW-1185">Reference proteome</keyword>
<proteinExistence type="predicted"/>
<sequence length="86" mass="9002">MGGVVGAGYRMGEVGRREGQRVEKHPGLYPQQCKAAQFCFRGKDGRYGEVGRGWAKGCGGRKGGGGGKGSGTAVGRKKRAREAAIF</sequence>